<feature type="compositionally biased region" description="Basic and acidic residues" evidence="3">
    <location>
        <begin position="1166"/>
        <end position="1178"/>
    </location>
</feature>
<feature type="domain" description="RAP" evidence="7">
    <location>
        <begin position="3862"/>
        <end position="3919"/>
    </location>
</feature>
<name>F0YLV9_AURAN</name>
<feature type="transmembrane region" description="Helical" evidence="4">
    <location>
        <begin position="3011"/>
        <end position="3037"/>
    </location>
</feature>
<feature type="transmembrane region" description="Helical" evidence="4">
    <location>
        <begin position="2911"/>
        <end position="2934"/>
    </location>
</feature>
<dbReference type="eggNOG" id="KOG3533">
    <property type="taxonomic scope" value="Eukaryota"/>
</dbReference>
<feature type="transmembrane region" description="Helical" evidence="4">
    <location>
        <begin position="3137"/>
        <end position="3159"/>
    </location>
</feature>
<feature type="transmembrane region" description="Helical" evidence="4">
    <location>
        <begin position="3057"/>
        <end position="3077"/>
    </location>
</feature>
<feature type="compositionally biased region" description="Low complexity" evidence="3">
    <location>
        <begin position="1743"/>
        <end position="1757"/>
    </location>
</feature>
<dbReference type="GO" id="GO:0005509">
    <property type="term" value="F:calcium ion binding"/>
    <property type="evidence" value="ECO:0007669"/>
    <property type="project" value="InterPro"/>
</dbReference>
<dbReference type="Gene3D" id="1.10.287.70">
    <property type="match status" value="1"/>
</dbReference>
<dbReference type="Gene3D" id="1.10.238.10">
    <property type="entry name" value="EF-hand"/>
    <property type="match status" value="1"/>
</dbReference>
<evidence type="ECO:0000313" key="9">
    <source>
        <dbReference type="Proteomes" id="UP000002729"/>
    </source>
</evidence>
<keyword evidence="4" id="KW-0812">Transmembrane</keyword>
<feature type="region of interest" description="Disordered" evidence="3">
    <location>
        <begin position="1146"/>
        <end position="1178"/>
    </location>
</feature>
<evidence type="ECO:0000256" key="4">
    <source>
        <dbReference type="SAM" id="Phobius"/>
    </source>
</evidence>
<dbReference type="PROSITE" id="PS50026">
    <property type="entry name" value="EGF_3"/>
    <property type="match status" value="1"/>
</dbReference>
<feature type="transmembrane region" description="Helical" evidence="4">
    <location>
        <begin position="2817"/>
        <end position="2850"/>
    </location>
</feature>
<evidence type="ECO:0000259" key="7">
    <source>
        <dbReference type="PROSITE" id="PS51286"/>
    </source>
</evidence>
<keyword evidence="9" id="KW-1185">Reference proteome</keyword>
<keyword evidence="4" id="KW-0472">Membrane</keyword>
<accession>F0YLV9</accession>
<keyword evidence="2" id="KW-1015">Disulfide bond</keyword>
<dbReference type="SUPFAM" id="SSF47473">
    <property type="entry name" value="EF-hand"/>
    <property type="match status" value="1"/>
</dbReference>
<feature type="disulfide bond" evidence="2">
    <location>
        <begin position="4185"/>
        <end position="4194"/>
    </location>
</feature>
<dbReference type="OrthoDB" id="188707at2759"/>
<dbReference type="Pfam" id="PF13202">
    <property type="entry name" value="EF-hand_5"/>
    <property type="match status" value="2"/>
</dbReference>
<dbReference type="GO" id="GO:0016020">
    <property type="term" value="C:membrane"/>
    <property type="evidence" value="ECO:0007669"/>
    <property type="project" value="InterPro"/>
</dbReference>
<dbReference type="SMART" id="SM00952">
    <property type="entry name" value="RAP"/>
    <property type="match status" value="1"/>
</dbReference>
<evidence type="ECO:0000256" key="3">
    <source>
        <dbReference type="SAM" id="MobiDB-lite"/>
    </source>
</evidence>
<dbReference type="GeneID" id="20228805"/>
<dbReference type="InterPro" id="IPR002048">
    <property type="entry name" value="EF_hand_dom"/>
</dbReference>
<comment type="caution">
    <text evidence="2">Lacks conserved residue(s) required for the propagation of feature annotation.</text>
</comment>
<protein>
    <submittedName>
        <fullName evidence="8">Uncharacterized protein</fullName>
    </submittedName>
</protein>
<dbReference type="InterPro" id="IPR018247">
    <property type="entry name" value="EF_Hand_1_Ca_BS"/>
</dbReference>
<evidence type="ECO:0000256" key="1">
    <source>
        <dbReference type="ARBA" id="ARBA00022837"/>
    </source>
</evidence>
<keyword evidence="1" id="KW-0106">Calcium</keyword>
<dbReference type="SUPFAM" id="SSF75005">
    <property type="entry name" value="Arabinanase/levansucrase/invertase"/>
    <property type="match status" value="1"/>
</dbReference>
<dbReference type="SUPFAM" id="SSF51445">
    <property type="entry name" value="(Trans)glycosidases"/>
    <property type="match status" value="1"/>
</dbReference>
<feature type="domain" description="EF-hand" evidence="6">
    <location>
        <begin position="1899"/>
        <end position="1927"/>
    </location>
</feature>
<dbReference type="InterPro" id="IPR017853">
    <property type="entry name" value="GH"/>
</dbReference>
<dbReference type="Proteomes" id="UP000002729">
    <property type="component" value="Unassembled WGS sequence"/>
</dbReference>
<evidence type="ECO:0000259" key="6">
    <source>
        <dbReference type="PROSITE" id="PS50222"/>
    </source>
</evidence>
<evidence type="ECO:0000259" key="5">
    <source>
        <dbReference type="PROSITE" id="PS50026"/>
    </source>
</evidence>
<dbReference type="InterPro" id="IPR000699">
    <property type="entry name" value="RIH_dom"/>
</dbReference>
<dbReference type="Gene3D" id="2.80.10.50">
    <property type="match status" value="1"/>
</dbReference>
<dbReference type="InterPro" id="IPR023296">
    <property type="entry name" value="Glyco_hydro_beta-prop_sf"/>
</dbReference>
<keyword evidence="2" id="KW-0245">EGF-like domain</keyword>
<dbReference type="Pfam" id="PF08373">
    <property type="entry name" value="RAP"/>
    <property type="match status" value="1"/>
</dbReference>
<dbReference type="KEGG" id="aaf:AURANDRAFT_72645"/>
<dbReference type="EMBL" id="GL833159">
    <property type="protein sequence ID" value="EGB03846.1"/>
    <property type="molecule type" value="Genomic_DNA"/>
</dbReference>
<dbReference type="PANTHER" id="PTHR13715">
    <property type="entry name" value="RYANODINE RECEPTOR AND IP3 RECEPTOR"/>
    <property type="match status" value="1"/>
</dbReference>
<dbReference type="SMART" id="SM00054">
    <property type="entry name" value="EFh"/>
    <property type="match status" value="2"/>
</dbReference>
<feature type="compositionally biased region" description="Basic and acidic residues" evidence="3">
    <location>
        <begin position="2361"/>
        <end position="2375"/>
    </location>
</feature>
<keyword evidence="4" id="KW-1133">Transmembrane helix</keyword>
<dbReference type="PROSITE" id="PS00018">
    <property type="entry name" value="EF_HAND_1"/>
    <property type="match status" value="2"/>
</dbReference>
<dbReference type="InterPro" id="IPR015925">
    <property type="entry name" value="Ryanodine_IP3_receptor"/>
</dbReference>
<feature type="region of interest" description="Disordered" evidence="3">
    <location>
        <begin position="3922"/>
        <end position="4015"/>
    </location>
</feature>
<dbReference type="PROSITE" id="PS00022">
    <property type="entry name" value="EGF_1"/>
    <property type="match status" value="1"/>
</dbReference>
<dbReference type="PANTHER" id="PTHR13715:SF99">
    <property type="entry name" value="INOSITOL 1,4,5-TRISPHOSPHATE RECEPTOR-LIKE PROTEIN A"/>
    <property type="match status" value="1"/>
</dbReference>
<dbReference type="InParanoid" id="F0YLV9"/>
<dbReference type="InterPro" id="IPR011992">
    <property type="entry name" value="EF-hand-dom_pair"/>
</dbReference>
<dbReference type="InterPro" id="IPR000742">
    <property type="entry name" value="EGF"/>
</dbReference>
<feature type="domain" description="EF-hand" evidence="6">
    <location>
        <begin position="1943"/>
        <end position="1978"/>
    </location>
</feature>
<feature type="compositionally biased region" description="Gly residues" evidence="3">
    <location>
        <begin position="3995"/>
        <end position="4015"/>
    </location>
</feature>
<organism evidence="9">
    <name type="scientific">Aureococcus anophagefferens</name>
    <name type="common">Harmful bloom alga</name>
    <dbReference type="NCBI Taxonomy" id="44056"/>
    <lineage>
        <taxon>Eukaryota</taxon>
        <taxon>Sar</taxon>
        <taxon>Stramenopiles</taxon>
        <taxon>Ochrophyta</taxon>
        <taxon>Pelagophyceae</taxon>
        <taxon>Pelagomonadales</taxon>
        <taxon>Pelagomonadaceae</taxon>
        <taxon>Aureococcus</taxon>
    </lineage>
</organism>
<proteinExistence type="predicted"/>
<dbReference type="eggNOG" id="KOG2243">
    <property type="taxonomic scope" value="Eukaryota"/>
</dbReference>
<feature type="compositionally biased region" description="Basic and acidic residues" evidence="3">
    <location>
        <begin position="1426"/>
        <end position="1443"/>
    </location>
</feature>
<dbReference type="CDD" id="cd00051">
    <property type="entry name" value="EFh"/>
    <property type="match status" value="1"/>
</dbReference>
<sequence length="5282" mass="569103">MAGAGAQQQPLRCGDQVYLEISRGEATCRVHADVLKLGVTLNAGGDAGDFELDGRFAVYPAGRFAAQAEARARSRSTRRREARGDEERRLARARAREEHAANERRVDAVAAGRDRAPLRYGDAVQLRHVATGCWLEERGAGDDGAGPRGGDAAAAGRLGLDDGARRAGHPRCVFELAPAFRSQHEGSSVLHGDEVALTSASGAVLGPGAGDDAALWPADRRGARRRRCRLAAAPALAVGPLALAGPRAFFHEERQKFPARRIFFDGARAPRDLRPQLRRTGADKDVDATGRELWLLEAAPPRAGAPAARGAARVRVRHVSSAQYLARGPGGAARLLPAPDGASCDLVLERVARDRGGAGSRSQSSRPADAFQVGAVSRRRGADARVARALRREFVAHGAAARGAAARSERAERSLGACIAWLLGRDAGDAPPDPGAAASLAGAPDRGRQALAREMGLVAALADVALGADARRSYLASHRLPPGARDLGAAIGPGMRAHRLAMRALQLCFAGNKANEFFFVEQEGGGWFLACIDQIAYSVGAAEALSQLVSDNEELLERHIDARVVDDFASLIEAQGPRADLLGFLGAICSCRGRGVKSNQELCAARLGLVDAPGAGRSREAAAQRGALLLRVRQGGDGGLPPGPPVEWAATGAAPAAFLGAAELRAGFSRAYASWTCPADGGAWEPRTSHLFWGPGRAGVRRAGGRVVLGLAVVSDGRGGAWVELGDLLWILEEDDAARDALCRDVVGCPYDEVYAAARGDEALRAGLARQKQLARYFVEQVRTLSEMVRTRSYKVARVVEKEWSYGLLVSSMVDARLPAAARAALVRLLHHLYLDRYPHEENCGKAQLPEQIVVVDPTSALYPQSDPALKDADATLRKSGYVDRRDSLNDDADFVAAERRAARRIRDFVAFPTSDKFHLVDAAVAAALRGDGRHTDDGAAYDGALLDALHALVSFGFCARMSDVAANAAALIGLLDARRRAVAPRLLPDRGGRRGSLLLEPAPRSDLVDADGRLRGLDATIKMVRVLERSLDVLENWRVGRFVHMIAYFDAVDAAAGRGGGKVHPGGDADRRRGSPGLERIQHWADDVFLEFRAAVDELFVRLGVLTNVANVRCRLDARAAPDVAGGNKARGDILRGLGQRRTLADDGDTAGAAGAAAPPPSPRAVEDVRDAADPSRRRPSLIRKFLEPEKQYELEDVLVDLMLTESDALAAATFRLAQRVRAQRAVLLRQSEDVLLLAEPELGDLPPGWAGSFATYPQLDDRVSDLRHYVQSYQVWTNGPAGAGSPFADAEALLREILAFAAVSGRNQKILFGLGVASILAELSGVDVTLGAATRAASARLRRLVELSYDALAALLRGADAAVAGQVAGFLRDTPVLERAARDLAVVAAAAADARPARSSARAAPAAGSPASTPRSPRALPELDAPRSPRRDDDALRDYLDGGGADRREATAVTACSVLAALAVDDAAAKRALGRPDVVDAAASLLLDDGPPRDVVLGAARLLAATLQRPHAFSAARAATLEHGDRCAVALRALGKRPAAWLRRLAVFADDSDDDDDDLVQASRSALAPLGAEGPVDAVGLRVHLEVIRALASAVTAQTCDAVRALVPADVAVERCRRCRRLARLPGTRDVGAGLCCAYAVLLLEILQAARVDAAGDLLRAYGACAAELALVDDGAQPAGDGGVEDLVTLRREATTLLWDAVDGAGAAARATGRRGAARDYSLLADDAAAAVDAAAAGEAPPRRAAGGLRGSWSRPGGGSWARPGGLAGARQTTAALRRTSRLQRAVRHSGAVHAQDEERLMAARLHTLTETGEDCFLTSLRVRRGGAVAAAVAERLVRFCGANMHDPRHEATVLDAMETLATFLRFHAANHAASQLPADHGLTLSSPETLQPAACEVFDMIDTDGSGAITFEEIMDALQSNPYVFNFMNECGDERLASFCDPRTLASAFASIDGDGSNTISKKEWEAVVAEGVVGAGSPLARRAKRAWDASEAPKAQCVILLLAVSSVALALGGAGAGTRRAVDMGVTLAFLAELTCRVACWELMRPPSASRAANARAFIADPFRLVDVVAVALDLLFLGLDRSNGGARGARAVRVFKLVRVVLSRVARLLEAVNPRVVLVRRNVARTRLEAEQRALAAAGGVDVAYGMVAAPQLDDRLRVGALGLSALLLFGGVEATRRRYLENLRGTDPEGYFFQYTSDLLDRGALAVREAKRDRGAAERRAAAADAAAAAAAAAALRAPVDAALSAVDLLLGTVSDRGELMGAMASQEGLNRRSFDLFAAAARLLDALVAGDAAGDLPARELAPAAVFDLHRVVDLVVAVLRTRGGGTRDAVARGAPGPLAVVLGAASTLAGFDERRDDDVGDSRRPETALDDGFAPEPPPSPRPGAGESYRGDAAAGGGLFRCVDAEGFAAEPLGAAPSKWARLRRHYHESFAVKGGVVKNWARKPNNPWRRLREHVGRSFVVQKGVLNHWSRAAEDRREASFLGDVRKAGRRARDNLRELGAMGGNFAALLPLDLHMGAAAALDDGRVFRSGDAAAVAAAANLALLKIKCLTALVCALEGAGDDLRGAIVGHAELRPALDRVALELREARVENARRAAVDAPLLVSPALLAKAARDGVQELFSIRLVVRGECTLSTALLAPPKDRGERRARQRALASLRSSLLTSEVSFRGGCRVVVYTAPPYAGGGGDELVRALVEEHRGLTVAARVGAVVRQAALLADAMAMTWRLTSRSAAYRWVQRRERPLKWSIYALSFVLFGTSSLANDRSHRIAEKAGREDEWRALGPRSAAPPLAALLVRDAFFIDRKARIAAYVSAALAAAVAAGFAAFLAVAAATVFPTVYTRHAQAYQRARMGLLEATSGEPGDDRGDDGAAPRLRRLLFEDNALARGLRESRRWDRDHGAWLPLLALGLVLALATAGFSATFGYEQGRTRERNSQLQRLISRPFSTRYEDAYALYVAAVLAAAAPPRLRRWYAKIDSRDAFWYCTAYDFATASEEIVGHALLLAVVACGVFASCDCFGLLLLEIVLLSSSLRNVTRAILRPFNELLVATYLMCVVCLVFTVVGLLAFQSLRGDDHYCKTVKECLFLNVYHGIVNGELVSVTKHVTNDAATDYHDLLMPSNAELKRMLLQLVFNIVVALLLLNMISGIILDAFTQETINAQRLAERRANENFATGLTRAQLEAAELDFAEHQALFSMRNYVHFVGYLAAKDPSIDSPVEAYVRAKNADADFSWIPLGTCFSLERSKRMRASKSENEVARLHDRLDAIAADQERRHAAALEKVDDLAAAVAALRKDPPLHPDEEILKPELFKGDGSGGGNWTNSAQRVYRVVERLGREPSPVFLVLALNQVCRDPEAREDRNSTTLRVLDVLAKTFDESNEAHVAWTPKMLAIMTMSLTKLFARGREATTIRHGIVRQVVECADEFDGRGAANVCGALGKCVSVFDVASSAPLFEALAPRIVDLLPEIVESKFAARDLSEIAWGVFKVGWRDRCRVLLPLSEASVEVLPRFIAQDLANLAQALASLDHSRDVERWFEEAWNRCPMRRLLENGLEYELAGIAKYFAQHAPVDVATELVYLVGCEVSHRLNMGVPCLAQAVQEASMLAYAIGTVITRGGSHLAKLGLDWTESARGVLDLADDVALDPRNDRDVRPETYRLLALGFGGAQVPSRFFETCDARRVAAAVVSKADLREMAIALNRLVVINFAGVDELREACVRRAGFILAEARANRSDGVGVLWALVVAARPDDAREGFRDLVRDLWTGLLDAGVSHDDDRSQLAQVWLSLRHETDWTAGLPEPPSTWAATLTAQGVRVSRAQESVSQVLRECGFAHEMEVDLDGTGLTADAADVDARVAVEYDGPQHYLADRTQTGRTRFKHRLVRALGWRLVVVSHYGWEQASDKRAYVEDLLARPSGVGAAGGESRSTNSRRTQHRDRRRAPEEPATDDEGNPEDGASSSAARPQRSLAELQASLPPAGGGRPRSSAKSGGGKGGGGGGATAARAAGGGDEALLRKRLQAKERTIEQLQARLCDPVSSSPNMVFSSSSTMVLFALVARATVDAAFEVYENADVGHGRLGALALLGSNVTSPRACQALCVGACRSFVFYHSDYRDASLAATCHGDASGAWRPFYSDLSAPLAWGRVTSGQRDPRTVVTPCADRGDCSYNGVCSDAGTCACYPQWMGLRCGQLALAPTRRDAGLQAADAGGRVSTWGGSVVRDPATGLYHMWAAEMTRHCGIVVWMSNSRVRHAVSATPEGPFEPRDVAFGVWGHEPTVARDPSTGEFVLFWTASFGAVPCSGAECGDCDDGDSVGAANASRADCLPDASCTWPGGEFPLATYMSFAADPSGPWSDPVEVPAPGAWDTNLAPIIRKDGSLVGLGRPPYVWRAADWRNASTYAVSAADATIAGEDPYLYVDARDPDVLHALSHAGGWDSSGGHAWSVDGGDTWRRHDDVAAYGASTRAPRSLILYDDGSSASLSRRERPHLVFDAAGAPVALANGATRAWPCTHPLHCPRDACFTALQRLSYERRAGLLMEPRPQVERHFVNRSHPYVADNQQRSGFQFPRTDSRFQDRDEITLRNVDTGLYLAVDGDGAATTTADAGAAAVFAVGRPAWNSTAITLAVGGRYLAGDDDSDAAFLSDDAFVWEYVVDDGFEYRGKQAALRAPGFTKDLLRDKAGAVMYGNSPPGDQTTWTVTIHAAVEEFRPLLRGININGLMMMQYKAGYSLWKDADSGDNMFGKANDAWDPEGADRCVGDDYSLSLELGADETEFRLGGHLATYITEKDISWMAHHGVNHVRVQVTYWMVFHELPYRTGTFAKLEQIFEWCEKYNVAVFLAYFAAKGCQNMAQSCGSCMKYTNCGIDEPACNTYRDSEYVDIAQDWDPAYEMEAGRAFRSADNQAFNESWPVENFYEINVAVLTNLTTHFKDSPVYLGMIFTNEPSGTSKNDRLYEFYETMQRVVREVNGPDTLVSFFGTSNPMENLAQDTFTNPYLDKHLFSDSGHYEYQVFPDMELNYEHEMEVGNFNDTETRHWKYLIHAWSLTWGDAGAFITDDFMKCFGRQKLQIYERYTMGTAYCIWEVERGVPRAATTFESVESGPNYKWDYNDACEAGFLPGCLDEYEWKSARWWEHDPSYYDYYDAWTEACNPAHTCAALDQYYVCGDGDEYVDLDLDAYDDIDLCHEACETYTNDYAAELDRTDWNSQLTGAVGCCEFKDGTRCRYHKLVDDVEYRSSKPTRYASICGALCGNQPLVWGVPTKLQNSLSRPIRSRFG</sequence>
<gene>
    <name evidence="8" type="ORF">AURANDRAFT_72645</name>
</gene>
<dbReference type="Pfam" id="PF01365">
    <property type="entry name" value="RYDR_ITPR"/>
    <property type="match status" value="1"/>
</dbReference>
<dbReference type="GO" id="GO:0005262">
    <property type="term" value="F:calcium channel activity"/>
    <property type="evidence" value="ECO:0007669"/>
    <property type="project" value="InterPro"/>
</dbReference>
<feature type="compositionally biased region" description="Basic and acidic residues" evidence="3">
    <location>
        <begin position="82"/>
        <end position="102"/>
    </location>
</feature>
<dbReference type="Gene3D" id="3.20.20.80">
    <property type="entry name" value="Glycosidases"/>
    <property type="match status" value="1"/>
</dbReference>
<evidence type="ECO:0000313" key="8">
    <source>
        <dbReference type="EMBL" id="EGB03846.1"/>
    </source>
</evidence>
<feature type="transmembrane region" description="Helical" evidence="4">
    <location>
        <begin position="2753"/>
        <end position="2771"/>
    </location>
</feature>
<dbReference type="PROSITE" id="PS50222">
    <property type="entry name" value="EF_HAND_2"/>
    <property type="match status" value="2"/>
</dbReference>
<feature type="domain" description="EGF-like" evidence="5">
    <location>
        <begin position="4161"/>
        <end position="4195"/>
    </location>
</feature>
<feature type="region of interest" description="Disordered" evidence="3">
    <location>
        <begin position="1743"/>
        <end position="1770"/>
    </location>
</feature>
<reference evidence="8 9" key="1">
    <citation type="journal article" date="2011" name="Proc. Natl. Acad. Sci. U.S.A.">
        <title>Niche of harmful alga Aureococcus anophagefferens revealed through ecogenomics.</title>
        <authorList>
            <person name="Gobler C.J."/>
            <person name="Berry D.L."/>
            <person name="Dyhrman S.T."/>
            <person name="Wilhelm S.W."/>
            <person name="Salamov A."/>
            <person name="Lobanov A.V."/>
            <person name="Zhang Y."/>
            <person name="Collier J.L."/>
            <person name="Wurch L.L."/>
            <person name="Kustka A.B."/>
            <person name="Dill B.D."/>
            <person name="Shah M."/>
            <person name="VerBerkmoes N.C."/>
            <person name="Kuo A."/>
            <person name="Terry A."/>
            <person name="Pangilinan J."/>
            <person name="Lindquist E.A."/>
            <person name="Lucas S."/>
            <person name="Paulsen I.T."/>
            <person name="Hattenrath-Lehmann T.K."/>
            <person name="Talmage S.C."/>
            <person name="Walker E.A."/>
            <person name="Koch F."/>
            <person name="Burson A.M."/>
            <person name="Marcoval M.A."/>
            <person name="Tang Y.Z."/>
            <person name="Lecleir G.R."/>
            <person name="Coyne K.J."/>
            <person name="Berg G.M."/>
            <person name="Bertrand E.M."/>
            <person name="Saito M.A."/>
            <person name="Gladyshev V.N."/>
            <person name="Grigoriev I.V."/>
        </authorList>
    </citation>
    <scope>NUCLEOTIDE SEQUENCE [LARGE SCALE GENOMIC DNA]</scope>
    <source>
        <strain evidence="9">CCMP 1984</strain>
    </source>
</reference>
<evidence type="ECO:0000256" key="2">
    <source>
        <dbReference type="PROSITE-ProRule" id="PRU00076"/>
    </source>
</evidence>
<feature type="region of interest" description="Disordered" evidence="3">
    <location>
        <begin position="68"/>
        <end position="102"/>
    </location>
</feature>
<dbReference type="RefSeq" id="XP_009041399.1">
    <property type="nucleotide sequence ID" value="XM_009043151.1"/>
</dbReference>
<dbReference type="InterPro" id="IPR013584">
    <property type="entry name" value="RAP"/>
</dbReference>
<feature type="region of interest" description="Disordered" evidence="3">
    <location>
        <begin position="2361"/>
        <end position="2398"/>
    </location>
</feature>
<dbReference type="PROSITE" id="PS51286">
    <property type="entry name" value="RAP"/>
    <property type="match status" value="1"/>
</dbReference>
<feature type="compositionally biased region" description="Low complexity" evidence="3">
    <location>
        <begin position="1401"/>
        <end position="1422"/>
    </location>
</feature>
<feature type="region of interest" description="Disordered" evidence="3">
    <location>
        <begin position="1401"/>
        <end position="1443"/>
    </location>
</feature>